<keyword evidence="2" id="KW-1185">Reference proteome</keyword>
<proteinExistence type="predicted"/>
<dbReference type="EMBL" id="JAVDVQ010000006">
    <property type="protein sequence ID" value="MDR7082513.1"/>
    <property type="molecule type" value="Genomic_DNA"/>
</dbReference>
<accession>A0ABU1UBC2</accession>
<evidence type="ECO:0000313" key="1">
    <source>
        <dbReference type="EMBL" id="MDR7082513.1"/>
    </source>
</evidence>
<name>A0ABU1UBC2_9MICC</name>
<dbReference type="Proteomes" id="UP001252243">
    <property type="component" value="Unassembled WGS sequence"/>
</dbReference>
<evidence type="ECO:0008006" key="3">
    <source>
        <dbReference type="Google" id="ProtNLM"/>
    </source>
</evidence>
<gene>
    <name evidence="1" type="ORF">J2X01_001802</name>
</gene>
<protein>
    <recommendedName>
        <fullName evidence="3">SRPBCC family protein</fullName>
    </recommendedName>
</protein>
<dbReference type="RefSeq" id="WP_310055836.1">
    <property type="nucleotide sequence ID" value="NZ_JAVDVQ010000006.1"/>
</dbReference>
<comment type="caution">
    <text evidence="1">The sequence shown here is derived from an EMBL/GenBank/DDBJ whole genome shotgun (WGS) entry which is preliminary data.</text>
</comment>
<evidence type="ECO:0000313" key="2">
    <source>
        <dbReference type="Proteomes" id="UP001252243"/>
    </source>
</evidence>
<sequence length="228" mass="24396">MSRSPASARLRGPLAALAAAAAAAGYVLAVRPRLLNWGATSQESAGPLPGDELVQTPRMQSTRAVTINAPAESIWPWLVQLGAGRGGMYSYDLLENAAGLGIHSTDRILPEYQQLDVGDLIPLGPDVGIPVRRLETGSVLALGGSMDPRTGRITAPGSATAGPRLELGWTFVLQPVDGRTTRLLSRTRYDYSPLPVGLILRPVLEPLQFIMERRMLLGIKSRAEGRGR</sequence>
<reference evidence="1 2" key="1">
    <citation type="submission" date="2023-07" db="EMBL/GenBank/DDBJ databases">
        <title>Sorghum-associated microbial communities from plants grown in Nebraska, USA.</title>
        <authorList>
            <person name="Schachtman D."/>
        </authorList>
    </citation>
    <scope>NUCLEOTIDE SEQUENCE [LARGE SCALE GENOMIC DNA]</scope>
    <source>
        <strain evidence="1 2">BE167</strain>
    </source>
</reference>
<organism evidence="1 2">
    <name type="scientific">Arthrobacter ginsengisoli</name>
    <dbReference type="NCBI Taxonomy" id="1356565"/>
    <lineage>
        <taxon>Bacteria</taxon>
        <taxon>Bacillati</taxon>
        <taxon>Actinomycetota</taxon>
        <taxon>Actinomycetes</taxon>
        <taxon>Micrococcales</taxon>
        <taxon>Micrococcaceae</taxon>
        <taxon>Arthrobacter</taxon>
    </lineage>
</organism>